<name>A0A232EYY1_9HYME</name>
<gene>
    <name evidence="3" type="ORF">TSAR_013205</name>
</gene>
<dbReference type="Pfam" id="PF00415">
    <property type="entry name" value="RCC1"/>
    <property type="match status" value="4"/>
</dbReference>
<dbReference type="PROSITE" id="PS00626">
    <property type="entry name" value="RCC1_2"/>
    <property type="match status" value="1"/>
</dbReference>
<dbReference type="GO" id="GO:0070131">
    <property type="term" value="P:positive regulation of mitochondrial translation"/>
    <property type="evidence" value="ECO:0007669"/>
    <property type="project" value="TreeGrafter"/>
</dbReference>
<dbReference type="AlphaFoldDB" id="A0A232EYY1"/>
<dbReference type="SUPFAM" id="SSF50985">
    <property type="entry name" value="RCC1/BLIP-II"/>
    <property type="match status" value="1"/>
</dbReference>
<feature type="repeat" description="RCC1" evidence="1">
    <location>
        <begin position="116"/>
        <end position="176"/>
    </location>
</feature>
<evidence type="ECO:0000256" key="1">
    <source>
        <dbReference type="PROSITE-ProRule" id="PRU00235"/>
    </source>
</evidence>
<dbReference type="OrthoDB" id="70707at2759"/>
<dbReference type="STRING" id="543379.A0A232EYY1"/>
<evidence type="ECO:0008006" key="5">
    <source>
        <dbReference type="Google" id="ProtNLM"/>
    </source>
</evidence>
<feature type="repeat" description="RCC1" evidence="1">
    <location>
        <begin position="233"/>
        <end position="285"/>
    </location>
</feature>
<organism evidence="3 4">
    <name type="scientific">Trichomalopsis sarcophagae</name>
    <dbReference type="NCBI Taxonomy" id="543379"/>
    <lineage>
        <taxon>Eukaryota</taxon>
        <taxon>Metazoa</taxon>
        <taxon>Ecdysozoa</taxon>
        <taxon>Arthropoda</taxon>
        <taxon>Hexapoda</taxon>
        <taxon>Insecta</taxon>
        <taxon>Pterygota</taxon>
        <taxon>Neoptera</taxon>
        <taxon>Endopterygota</taxon>
        <taxon>Hymenoptera</taxon>
        <taxon>Apocrita</taxon>
        <taxon>Proctotrupomorpha</taxon>
        <taxon>Chalcidoidea</taxon>
        <taxon>Pteromalidae</taxon>
        <taxon>Pteromalinae</taxon>
        <taxon>Trichomalopsis</taxon>
    </lineage>
</organism>
<feature type="repeat" description="RCC1" evidence="1">
    <location>
        <begin position="340"/>
        <end position="397"/>
    </location>
</feature>
<reference evidence="3 4" key="1">
    <citation type="journal article" date="2017" name="Curr. Biol.">
        <title>The Evolution of Venom by Co-option of Single-Copy Genes.</title>
        <authorList>
            <person name="Martinson E.O."/>
            <person name="Mrinalini"/>
            <person name="Kelkar Y.D."/>
            <person name="Chang C.H."/>
            <person name="Werren J.H."/>
        </authorList>
    </citation>
    <scope>NUCLEOTIDE SEQUENCE [LARGE SCALE GENOMIC DNA]</scope>
    <source>
        <strain evidence="3 4">Alberta</strain>
        <tissue evidence="3">Whole body</tissue>
    </source>
</reference>
<sequence length="449" mass="48935">MFSAIRNLATFVGRRSGKGNSRAPRKPKPKFSKKKKLKAMPIYDYKISKPSDHRVYVWGLQDHGALGTDKKLSHRKGGAAYSGYPHRLSFGEYYHVTDVACGYGFTAFGVKAKDHRILYGTGINSDSQLGYHPKDDKLKSPVVREPRPIFIPLKGKTANILGLSAGRAHLLVLTDEGLYTLGNNGYGQCGRPIINNEDYLKSKVVNYIPDIKGTKIKSVTAGQDHSMLVTENGEVYSFGWGADGQTGLAHYHNEYRPSLVKGDLSGENIIKVACTADCALALSDKGKVFGWGNAEYSQLPAQSDSQQINIATQLKSCDDLGNIIDIASGGSFCMLLNSEGEVYVWGFGILGLGPQVQKVLKPTLVPKTLFGVNPYEPDTKVVKIFCGISQLGAITNAGHLYMWGRNQYGGLGLGNYKDQFFPLRVSIGGIVKKISCGVDHTVSICKPFI</sequence>
<feature type="repeat" description="RCC1" evidence="1">
    <location>
        <begin position="176"/>
        <end position="232"/>
    </location>
</feature>
<feature type="region of interest" description="Disordered" evidence="2">
    <location>
        <begin position="14"/>
        <end position="33"/>
    </location>
</feature>
<dbReference type="InterPro" id="IPR009091">
    <property type="entry name" value="RCC1/BLIP-II"/>
</dbReference>
<protein>
    <recommendedName>
        <fullName evidence="5">RCC1-like G exchanging factor-like protein</fullName>
    </recommendedName>
</protein>
<feature type="repeat" description="RCC1" evidence="1">
    <location>
        <begin position="53"/>
        <end position="112"/>
    </location>
</feature>
<dbReference type="InterPro" id="IPR053035">
    <property type="entry name" value="Mitochondrial_GEF_domain"/>
</dbReference>
<dbReference type="Pfam" id="PF13540">
    <property type="entry name" value="RCC1_2"/>
    <property type="match status" value="1"/>
</dbReference>
<evidence type="ECO:0000313" key="3">
    <source>
        <dbReference type="EMBL" id="OXU23555.1"/>
    </source>
</evidence>
<dbReference type="GO" id="GO:0005085">
    <property type="term" value="F:guanyl-nucleotide exchange factor activity"/>
    <property type="evidence" value="ECO:0007669"/>
    <property type="project" value="TreeGrafter"/>
</dbReference>
<keyword evidence="4" id="KW-1185">Reference proteome</keyword>
<evidence type="ECO:0000313" key="4">
    <source>
        <dbReference type="Proteomes" id="UP000215335"/>
    </source>
</evidence>
<dbReference type="GO" id="GO:0005743">
    <property type="term" value="C:mitochondrial inner membrane"/>
    <property type="evidence" value="ECO:0007669"/>
    <property type="project" value="TreeGrafter"/>
</dbReference>
<evidence type="ECO:0000256" key="2">
    <source>
        <dbReference type="SAM" id="MobiDB-lite"/>
    </source>
</evidence>
<proteinExistence type="predicted"/>
<comment type="caution">
    <text evidence="3">The sequence shown here is derived from an EMBL/GenBank/DDBJ whole genome shotgun (WGS) entry which is preliminary data.</text>
</comment>
<dbReference type="EMBL" id="NNAY01001572">
    <property type="protein sequence ID" value="OXU23555.1"/>
    <property type="molecule type" value="Genomic_DNA"/>
</dbReference>
<dbReference type="GO" id="GO:0019843">
    <property type="term" value="F:rRNA binding"/>
    <property type="evidence" value="ECO:0007669"/>
    <property type="project" value="TreeGrafter"/>
</dbReference>
<feature type="repeat" description="RCC1" evidence="1">
    <location>
        <begin position="286"/>
        <end position="339"/>
    </location>
</feature>
<feature type="repeat" description="RCC1" evidence="1">
    <location>
        <begin position="398"/>
        <end position="447"/>
    </location>
</feature>
<dbReference type="PANTHER" id="PTHR46337:SF1">
    <property type="entry name" value="RCC1-LIKE G EXCHANGING FACTOR-LIKE PROTEIN"/>
    <property type="match status" value="1"/>
</dbReference>
<accession>A0A232EYY1</accession>
<dbReference type="PRINTS" id="PR00633">
    <property type="entry name" value="RCCNDNSATION"/>
</dbReference>
<dbReference type="PANTHER" id="PTHR46337">
    <property type="entry name" value="RCC1-LIKE G EXCHANGING FACTOR-LIKE PROTEIN"/>
    <property type="match status" value="1"/>
</dbReference>
<dbReference type="PROSITE" id="PS50012">
    <property type="entry name" value="RCC1_3"/>
    <property type="match status" value="7"/>
</dbReference>
<dbReference type="Proteomes" id="UP000215335">
    <property type="component" value="Unassembled WGS sequence"/>
</dbReference>
<feature type="compositionally biased region" description="Basic residues" evidence="2">
    <location>
        <begin position="23"/>
        <end position="33"/>
    </location>
</feature>
<dbReference type="InterPro" id="IPR000408">
    <property type="entry name" value="Reg_chr_condens"/>
</dbReference>
<dbReference type="Gene3D" id="2.130.10.30">
    <property type="entry name" value="Regulator of chromosome condensation 1/beta-lactamase-inhibitor protein II"/>
    <property type="match status" value="3"/>
</dbReference>